<dbReference type="Pfam" id="PF00098">
    <property type="entry name" value="zf-CCHC"/>
    <property type="match status" value="1"/>
</dbReference>
<dbReference type="AlphaFoldDB" id="A0A371FKV0"/>
<dbReference type="OrthoDB" id="1929566at2759"/>
<name>A0A371FKV0_MUCPR</name>
<organism evidence="2 3">
    <name type="scientific">Mucuna pruriens</name>
    <name type="common">Velvet bean</name>
    <name type="synonym">Dolichos pruriens</name>
    <dbReference type="NCBI Taxonomy" id="157652"/>
    <lineage>
        <taxon>Eukaryota</taxon>
        <taxon>Viridiplantae</taxon>
        <taxon>Streptophyta</taxon>
        <taxon>Embryophyta</taxon>
        <taxon>Tracheophyta</taxon>
        <taxon>Spermatophyta</taxon>
        <taxon>Magnoliopsida</taxon>
        <taxon>eudicotyledons</taxon>
        <taxon>Gunneridae</taxon>
        <taxon>Pentapetalae</taxon>
        <taxon>rosids</taxon>
        <taxon>fabids</taxon>
        <taxon>Fabales</taxon>
        <taxon>Fabaceae</taxon>
        <taxon>Papilionoideae</taxon>
        <taxon>50 kb inversion clade</taxon>
        <taxon>NPAAA clade</taxon>
        <taxon>indigoferoid/millettioid clade</taxon>
        <taxon>Phaseoleae</taxon>
        <taxon>Mucuna</taxon>
    </lineage>
</organism>
<gene>
    <name evidence="2" type="ORF">CR513_40821</name>
</gene>
<protein>
    <recommendedName>
        <fullName evidence="1">CCHC-type domain-containing protein</fullName>
    </recommendedName>
</protein>
<dbReference type="GO" id="GO:0008270">
    <property type="term" value="F:zinc ion binding"/>
    <property type="evidence" value="ECO:0007669"/>
    <property type="project" value="InterPro"/>
</dbReference>
<accession>A0A371FKV0</accession>
<reference evidence="2" key="1">
    <citation type="submission" date="2018-05" db="EMBL/GenBank/DDBJ databases">
        <title>Draft genome of Mucuna pruriens seed.</title>
        <authorList>
            <person name="Nnadi N.E."/>
            <person name="Vos R."/>
            <person name="Hasami M.H."/>
            <person name="Devisetty U.K."/>
            <person name="Aguiy J.C."/>
        </authorList>
    </citation>
    <scope>NUCLEOTIDE SEQUENCE [LARGE SCALE GENOMIC DNA]</scope>
    <source>
        <strain evidence="2">JCA_2017</strain>
    </source>
</reference>
<dbReference type="SUPFAM" id="SSF57756">
    <property type="entry name" value="Retrovirus zinc finger-like domains"/>
    <property type="match status" value="1"/>
</dbReference>
<proteinExistence type="predicted"/>
<evidence type="ECO:0000259" key="1">
    <source>
        <dbReference type="Pfam" id="PF00098"/>
    </source>
</evidence>
<comment type="caution">
    <text evidence="2">The sequence shown here is derived from an EMBL/GenBank/DDBJ whole genome shotgun (WGS) entry which is preliminary data.</text>
</comment>
<feature type="non-terminal residue" evidence="2">
    <location>
        <position position="1"/>
    </location>
</feature>
<dbReference type="EMBL" id="QJKJ01008728">
    <property type="protein sequence ID" value="RDX78840.1"/>
    <property type="molecule type" value="Genomic_DNA"/>
</dbReference>
<evidence type="ECO:0000313" key="2">
    <source>
        <dbReference type="EMBL" id="RDX78840.1"/>
    </source>
</evidence>
<keyword evidence="3" id="KW-1185">Reference proteome</keyword>
<dbReference type="GO" id="GO:0003676">
    <property type="term" value="F:nucleic acid binding"/>
    <property type="evidence" value="ECO:0007669"/>
    <property type="project" value="InterPro"/>
</dbReference>
<dbReference type="InterPro" id="IPR001878">
    <property type="entry name" value="Znf_CCHC"/>
</dbReference>
<evidence type="ECO:0000313" key="3">
    <source>
        <dbReference type="Proteomes" id="UP000257109"/>
    </source>
</evidence>
<dbReference type="Proteomes" id="UP000257109">
    <property type="component" value="Unassembled WGS sequence"/>
</dbReference>
<sequence length="166" mass="19245">MTRMTLDQQDFVTPEQIGHLSIPECSNRLSLNLMRLIMDANVKSFMPKTDVAREFMKLVKEYSQSDIIDKSILTNKKFDWSQPIHDHVTEMSNLVAKLKSIEMEKVNDNFIHLMTHDGANTNKSKSSKKEKEKAQLTINEGGICKDKKYYFCKQSGHFKKDCPKRN</sequence>
<dbReference type="InterPro" id="IPR036875">
    <property type="entry name" value="Znf_CCHC_sf"/>
</dbReference>
<feature type="domain" description="CCHC-type" evidence="1">
    <location>
        <begin position="150"/>
        <end position="164"/>
    </location>
</feature>